<evidence type="ECO:0000313" key="5">
    <source>
        <dbReference type="Proteomes" id="UP000426444"/>
    </source>
</evidence>
<dbReference type="InterPro" id="IPR052913">
    <property type="entry name" value="Glycopeptide_resist_protein"/>
</dbReference>
<dbReference type="InterPro" id="IPR011098">
    <property type="entry name" value="G5_dom"/>
</dbReference>
<gene>
    <name evidence="4" type="ORF">SYNTR_0314</name>
</gene>
<keyword evidence="2" id="KW-1133">Transmembrane helix</keyword>
<dbReference type="Pfam" id="PF12229">
    <property type="entry name" value="PG_binding_4"/>
    <property type="match status" value="1"/>
</dbReference>
<name>A0A6I6D8Q8_9FIRM</name>
<dbReference type="KEGG" id="salq:SYNTR_0314"/>
<dbReference type="AlphaFoldDB" id="A0A6I6D8Q8"/>
<dbReference type="PANTHER" id="PTHR35788">
    <property type="entry name" value="EXPORTED PROTEIN-RELATED"/>
    <property type="match status" value="1"/>
</dbReference>
<feature type="domain" description="G5" evidence="3">
    <location>
        <begin position="369"/>
        <end position="449"/>
    </location>
</feature>
<dbReference type="EMBL" id="CP046457">
    <property type="protein sequence ID" value="QGT98907.1"/>
    <property type="molecule type" value="Genomic_DNA"/>
</dbReference>
<sequence>MDNKKFKLGILFTIIFLIGIVMSTSLYFFKNYYAPESFLPGVKLSDVPVQGHSITTASEEVDDWLEEKYNKKIIFFSDDYIYKTTLDSICYHINTDDLVKRVWDQERERSLKEKFLNIDGTKKIIYPIEVSYKVESLKTLEEQFNEELSFPSKNARPYYDNIDKQIKVKPGEKGQKVDFEATFSILPTNLNNLEDEFIRVPIKLKKTEPEITKEDLDNLEKIATYSTWFDTSDKGRSHNLIIATSAIDSTLLTPGEIFSFNEVVGKRSVETGYQNALIIIDGKFELGVGGGICQVSSTLYNSALLADLNIIERNNHTLAINYVPLGRDASVSYGLQDLKFKNNLNSPIYIRAYTEGGKLTISIYSNSKHNQKVDIINNVDEIKEFKTKTKFDESLNNEEKKVKQEGQEGYVVSSFRVRYDENGYILNRELLSRDKYRAIDKVIVRGPNLIEEETEEKEEVYNGKLDNKDLLNIDNEIIQ</sequence>
<keyword evidence="2" id="KW-0472">Membrane</keyword>
<evidence type="ECO:0000259" key="3">
    <source>
        <dbReference type="PROSITE" id="PS51109"/>
    </source>
</evidence>
<accession>A0A6I6D8Q8</accession>
<proteinExistence type="predicted"/>
<dbReference type="Gene3D" id="2.20.230.10">
    <property type="entry name" value="Resuscitation-promoting factor rpfb"/>
    <property type="match status" value="1"/>
</dbReference>
<dbReference type="SMART" id="SM01208">
    <property type="entry name" value="G5"/>
    <property type="match status" value="1"/>
</dbReference>
<dbReference type="RefSeq" id="WP_156202853.1">
    <property type="nucleotide sequence ID" value="NZ_CP046457.1"/>
</dbReference>
<keyword evidence="1" id="KW-0732">Signal</keyword>
<dbReference type="InterPro" id="IPR022029">
    <property type="entry name" value="YoaR-like_PG-bd"/>
</dbReference>
<dbReference type="OrthoDB" id="9797191at2"/>
<dbReference type="PROSITE" id="PS51109">
    <property type="entry name" value="G5"/>
    <property type="match status" value="1"/>
</dbReference>
<protein>
    <submittedName>
        <fullName evidence="4">VanW-like domain containing protein</fullName>
    </submittedName>
</protein>
<dbReference type="Proteomes" id="UP000426444">
    <property type="component" value="Chromosome"/>
</dbReference>
<dbReference type="Pfam" id="PF04294">
    <property type="entry name" value="VanW"/>
    <property type="match status" value="1"/>
</dbReference>
<dbReference type="InterPro" id="IPR007391">
    <property type="entry name" value="Vancomycin_resist_VanW"/>
</dbReference>
<dbReference type="PANTHER" id="PTHR35788:SF1">
    <property type="entry name" value="EXPORTED PROTEIN"/>
    <property type="match status" value="1"/>
</dbReference>
<evidence type="ECO:0000256" key="1">
    <source>
        <dbReference type="ARBA" id="ARBA00022729"/>
    </source>
</evidence>
<organism evidence="4 5">
    <name type="scientific">Candidatus Syntrophocurvum alkaliphilum</name>
    <dbReference type="NCBI Taxonomy" id="2293317"/>
    <lineage>
        <taxon>Bacteria</taxon>
        <taxon>Bacillati</taxon>
        <taxon>Bacillota</taxon>
        <taxon>Clostridia</taxon>
        <taxon>Eubacteriales</taxon>
        <taxon>Syntrophomonadaceae</taxon>
        <taxon>Candidatus Syntrophocurvum</taxon>
    </lineage>
</organism>
<reference evidence="5" key="1">
    <citation type="journal article" date="2019" name="Microbiology">
        <title>Complete Genome Sequence of an Uncultured Bacterium of the Candidate Phylum Bipolaricaulota.</title>
        <authorList>
            <person name="Kadnikov V.V."/>
            <person name="Mardanov A.V."/>
            <person name="Beletsky A.V."/>
            <person name="Frank Y.A."/>
            <person name="Karnachuk O.V."/>
            <person name="Ravin N.V."/>
        </authorList>
    </citation>
    <scope>NUCLEOTIDE SEQUENCE [LARGE SCALE GENOMIC DNA]</scope>
</reference>
<keyword evidence="5" id="KW-1185">Reference proteome</keyword>
<feature type="transmembrane region" description="Helical" evidence="2">
    <location>
        <begin position="9"/>
        <end position="29"/>
    </location>
</feature>
<evidence type="ECO:0000313" key="4">
    <source>
        <dbReference type="EMBL" id="QGT98907.1"/>
    </source>
</evidence>
<keyword evidence="2" id="KW-0812">Transmembrane</keyword>
<dbReference type="Pfam" id="PF07501">
    <property type="entry name" value="G5"/>
    <property type="match status" value="1"/>
</dbReference>
<evidence type="ECO:0000256" key="2">
    <source>
        <dbReference type="SAM" id="Phobius"/>
    </source>
</evidence>